<feature type="binding site" evidence="19">
    <location>
        <position position="833"/>
    </location>
    <ligand>
        <name>ATP</name>
        <dbReference type="ChEBI" id="CHEBI:30616"/>
    </ligand>
</feature>
<dbReference type="SUPFAM" id="SSF56784">
    <property type="entry name" value="HAD-like"/>
    <property type="match status" value="1"/>
</dbReference>
<feature type="transmembrane region" description="Helical" evidence="21">
    <location>
        <begin position="452"/>
        <end position="481"/>
    </location>
</feature>
<dbReference type="InterPro" id="IPR008250">
    <property type="entry name" value="ATPase_P-typ_transduc_dom_A_sf"/>
</dbReference>
<dbReference type="PANTHER" id="PTHR24092:SF190">
    <property type="entry name" value="PHOSPHOLIPID-TRANSPORTING ATPASE"/>
    <property type="match status" value="1"/>
</dbReference>
<evidence type="ECO:0000256" key="17">
    <source>
        <dbReference type="ARBA" id="ARBA00034036"/>
    </source>
</evidence>
<evidence type="ECO:0000256" key="1">
    <source>
        <dbReference type="ARBA" id="ARBA00001946"/>
    </source>
</evidence>
<dbReference type="InterPro" id="IPR023299">
    <property type="entry name" value="ATPase_P-typ_cyto_dom_N"/>
</dbReference>
<evidence type="ECO:0000256" key="9">
    <source>
        <dbReference type="ARBA" id="ARBA00022741"/>
    </source>
</evidence>
<evidence type="ECO:0000256" key="4">
    <source>
        <dbReference type="ARBA" id="ARBA00004651"/>
    </source>
</evidence>
<keyword evidence="13 21" id="KW-1278">Translocase</keyword>
<keyword evidence="26" id="KW-1185">Reference proteome</keyword>
<dbReference type="Pfam" id="PF16212">
    <property type="entry name" value="PhoLip_ATPase_C"/>
    <property type="match status" value="1"/>
</dbReference>
<dbReference type="GO" id="GO:0005802">
    <property type="term" value="C:trans-Golgi network"/>
    <property type="evidence" value="ECO:0007669"/>
    <property type="project" value="TreeGrafter"/>
</dbReference>
<dbReference type="AlphaFoldDB" id="A0A8J2H8E9"/>
<evidence type="ECO:0000256" key="6">
    <source>
        <dbReference type="ARBA" id="ARBA00022475"/>
    </source>
</evidence>
<evidence type="ECO:0000256" key="7">
    <source>
        <dbReference type="ARBA" id="ARBA00022692"/>
    </source>
</evidence>
<comment type="catalytic activity">
    <reaction evidence="17 21">
        <text>ATP + H2O + phospholipidSide 1 = ADP + phosphate + phospholipidSide 2.</text>
        <dbReference type="EC" id="7.6.2.1"/>
    </reaction>
</comment>
<feature type="binding site" evidence="19">
    <location>
        <position position="656"/>
    </location>
    <ligand>
        <name>ATP</name>
        <dbReference type="ChEBI" id="CHEBI:30616"/>
    </ligand>
</feature>
<reference evidence="25" key="1">
    <citation type="submission" date="2021-04" db="EMBL/GenBank/DDBJ databases">
        <authorList>
            <person name="Chebbi M.A.C M."/>
        </authorList>
    </citation>
    <scope>NUCLEOTIDE SEQUENCE</scope>
</reference>
<evidence type="ECO:0000256" key="14">
    <source>
        <dbReference type="ARBA" id="ARBA00022989"/>
    </source>
</evidence>
<evidence type="ECO:0000256" key="18">
    <source>
        <dbReference type="ARBA" id="ARBA00052223"/>
    </source>
</evidence>
<evidence type="ECO:0000256" key="5">
    <source>
        <dbReference type="ARBA" id="ARBA00008109"/>
    </source>
</evidence>
<comment type="caution">
    <text evidence="21">Lacks conserved residue(s) required for the propagation of feature annotation.</text>
</comment>
<dbReference type="InterPro" id="IPR006539">
    <property type="entry name" value="P-type_ATPase_IV"/>
</dbReference>
<comment type="subcellular location">
    <subcellularLocation>
        <location evidence="4">Cell membrane</location>
        <topology evidence="4">Multi-pass membrane protein</topology>
    </subcellularLocation>
    <subcellularLocation>
        <location evidence="2">Endoplasmic reticulum</location>
    </subcellularLocation>
    <subcellularLocation>
        <location evidence="3">Golgi apparatus</location>
    </subcellularLocation>
    <subcellularLocation>
        <location evidence="21">Membrane</location>
        <topology evidence="21">Multi-pass membrane protein</topology>
    </subcellularLocation>
</comment>
<evidence type="ECO:0000256" key="15">
    <source>
        <dbReference type="ARBA" id="ARBA00023034"/>
    </source>
</evidence>
<keyword evidence="11 19" id="KW-0067">ATP-binding</keyword>
<dbReference type="GO" id="GO:0140327">
    <property type="term" value="F:flippase activity"/>
    <property type="evidence" value="ECO:0007669"/>
    <property type="project" value="UniProtKB-ARBA"/>
</dbReference>
<dbReference type="InterPro" id="IPR001757">
    <property type="entry name" value="P_typ_ATPase"/>
</dbReference>
<dbReference type="InterPro" id="IPR036412">
    <property type="entry name" value="HAD-like_sf"/>
</dbReference>
<comment type="catalytic activity">
    <reaction evidence="18">
        <text>a 1,2-diacyl-sn-glycero-3-phosphocholine(out) + ATP + H2O = a 1,2-diacyl-sn-glycero-3-phosphocholine(in) + ADP + phosphate + H(+)</text>
        <dbReference type="Rhea" id="RHEA:38583"/>
        <dbReference type="ChEBI" id="CHEBI:15377"/>
        <dbReference type="ChEBI" id="CHEBI:15378"/>
        <dbReference type="ChEBI" id="CHEBI:30616"/>
        <dbReference type="ChEBI" id="CHEBI:43474"/>
        <dbReference type="ChEBI" id="CHEBI:57643"/>
        <dbReference type="ChEBI" id="CHEBI:456216"/>
    </reaction>
    <physiologicalReaction direction="left-to-right" evidence="18">
        <dbReference type="Rhea" id="RHEA:38584"/>
    </physiologicalReaction>
</comment>
<dbReference type="Proteomes" id="UP000786811">
    <property type="component" value="Unassembled WGS sequence"/>
</dbReference>
<organism evidence="25 26">
    <name type="scientific">Cotesia congregata</name>
    <name type="common">Parasitoid wasp</name>
    <name type="synonym">Apanteles congregatus</name>
    <dbReference type="NCBI Taxonomy" id="51543"/>
    <lineage>
        <taxon>Eukaryota</taxon>
        <taxon>Metazoa</taxon>
        <taxon>Ecdysozoa</taxon>
        <taxon>Arthropoda</taxon>
        <taxon>Hexapoda</taxon>
        <taxon>Insecta</taxon>
        <taxon>Pterygota</taxon>
        <taxon>Neoptera</taxon>
        <taxon>Endopterygota</taxon>
        <taxon>Hymenoptera</taxon>
        <taxon>Apocrita</taxon>
        <taxon>Ichneumonoidea</taxon>
        <taxon>Braconidae</taxon>
        <taxon>Microgastrinae</taxon>
        <taxon>Cotesia</taxon>
    </lineage>
</organism>
<dbReference type="InterPro" id="IPR032631">
    <property type="entry name" value="P-type_ATPase_N"/>
</dbReference>
<accession>A0A8J2H8E9</accession>
<dbReference type="OrthoDB" id="377733at2759"/>
<comment type="similarity">
    <text evidence="5 21">Belongs to the cation transport ATPase (P-type) (TC 3.A.3) family. Type IV subfamily.</text>
</comment>
<evidence type="ECO:0000259" key="24">
    <source>
        <dbReference type="Pfam" id="PF16212"/>
    </source>
</evidence>
<evidence type="ECO:0000313" key="25">
    <source>
        <dbReference type="EMBL" id="CAG5083577.1"/>
    </source>
</evidence>
<keyword evidence="9 19" id="KW-0547">Nucleotide-binding</keyword>
<dbReference type="NCBIfam" id="TIGR01652">
    <property type="entry name" value="ATPase-Plipid"/>
    <property type="match status" value="1"/>
</dbReference>
<dbReference type="GO" id="GO:0005524">
    <property type="term" value="F:ATP binding"/>
    <property type="evidence" value="ECO:0007669"/>
    <property type="project" value="UniProtKB-UniRule"/>
</dbReference>
<feature type="binding site" evidence="19">
    <location>
        <position position="986"/>
    </location>
    <ligand>
        <name>ATP</name>
        <dbReference type="ChEBI" id="CHEBI:30616"/>
    </ligand>
</feature>
<feature type="binding site" evidence="20">
    <location>
        <position position="987"/>
    </location>
    <ligand>
        <name>Mg(2+)</name>
        <dbReference type="ChEBI" id="CHEBI:18420"/>
    </ligand>
</feature>
<feature type="binding site" evidence="19">
    <location>
        <position position="719"/>
    </location>
    <ligand>
        <name>ATP</name>
        <dbReference type="ChEBI" id="CHEBI:30616"/>
    </ligand>
</feature>
<name>A0A8J2H8E9_COTCN</name>
<dbReference type="Pfam" id="PF16209">
    <property type="entry name" value="PhoLip_ATPase_N"/>
    <property type="match status" value="1"/>
</dbReference>
<feature type="transmembrane region" description="Helical" evidence="21">
    <location>
        <begin position="258"/>
        <end position="277"/>
    </location>
</feature>
<feature type="binding site" evidence="19">
    <location>
        <position position="957"/>
    </location>
    <ligand>
        <name>ATP</name>
        <dbReference type="ChEBI" id="CHEBI:30616"/>
    </ligand>
</feature>
<evidence type="ECO:0000256" key="12">
    <source>
        <dbReference type="ARBA" id="ARBA00022842"/>
    </source>
</evidence>
<evidence type="ECO:0000256" key="19">
    <source>
        <dbReference type="PIRSR" id="PIRSR606539-2"/>
    </source>
</evidence>
<keyword evidence="8 20" id="KW-0479">Metal-binding</keyword>
<evidence type="ECO:0000256" key="13">
    <source>
        <dbReference type="ARBA" id="ARBA00022967"/>
    </source>
</evidence>
<feature type="transmembrane region" description="Helical" evidence="21">
    <location>
        <begin position="501"/>
        <end position="528"/>
    </location>
</feature>
<dbReference type="Gene3D" id="3.40.50.1000">
    <property type="entry name" value="HAD superfamily/HAD-like"/>
    <property type="match status" value="1"/>
</dbReference>
<feature type="compositionally biased region" description="Low complexity" evidence="22">
    <location>
        <begin position="74"/>
        <end position="88"/>
    </location>
</feature>
<evidence type="ECO:0000256" key="20">
    <source>
        <dbReference type="PIRSR" id="PIRSR606539-3"/>
    </source>
</evidence>
<dbReference type="EMBL" id="CAJNRD030001118">
    <property type="protein sequence ID" value="CAG5083577.1"/>
    <property type="molecule type" value="Genomic_DNA"/>
</dbReference>
<feature type="region of interest" description="Disordered" evidence="22">
    <location>
        <begin position="150"/>
        <end position="174"/>
    </location>
</feature>
<dbReference type="FunFam" id="3.40.1110.10:FF:000012">
    <property type="entry name" value="Phospholipid-transporting ATPase"/>
    <property type="match status" value="1"/>
</dbReference>
<evidence type="ECO:0000256" key="2">
    <source>
        <dbReference type="ARBA" id="ARBA00004240"/>
    </source>
</evidence>
<feature type="binding site" evidence="19">
    <location>
        <position position="835"/>
    </location>
    <ligand>
        <name>ATP</name>
        <dbReference type="ChEBI" id="CHEBI:30616"/>
    </ligand>
</feature>
<evidence type="ECO:0000259" key="23">
    <source>
        <dbReference type="Pfam" id="PF16209"/>
    </source>
</evidence>
<feature type="compositionally biased region" description="Low complexity" evidence="22">
    <location>
        <begin position="27"/>
        <end position="40"/>
    </location>
</feature>
<dbReference type="InterPro" id="IPR023298">
    <property type="entry name" value="ATPase_P-typ_TM_dom_sf"/>
</dbReference>
<keyword evidence="14 21" id="KW-1133">Transmembrane helix</keyword>
<dbReference type="Gene3D" id="2.70.150.10">
    <property type="entry name" value="Calcium-transporting ATPase, cytoplasmic transduction domain A"/>
    <property type="match status" value="1"/>
</dbReference>
<dbReference type="GO" id="GO:0016887">
    <property type="term" value="F:ATP hydrolysis activity"/>
    <property type="evidence" value="ECO:0007669"/>
    <property type="project" value="InterPro"/>
</dbReference>
<feature type="region of interest" description="Disordered" evidence="22">
    <location>
        <begin position="18"/>
        <end position="130"/>
    </location>
</feature>
<feature type="binding site" evidence="19">
    <location>
        <position position="753"/>
    </location>
    <ligand>
        <name>ATP</name>
        <dbReference type="ChEBI" id="CHEBI:30616"/>
    </ligand>
</feature>
<gene>
    <name evidence="25" type="ORF">HICCMSTLAB_LOCUS3877</name>
</gene>
<comment type="cofactor">
    <cofactor evidence="1 20">
        <name>Mg(2+)</name>
        <dbReference type="ChEBI" id="CHEBI:18420"/>
    </cofactor>
</comment>
<sequence>MSVETDTLELEVFEVRDNDCTGETSGKRGASLSSSKLGRSSKPRDIEPIVLANPTTSSSSTWRKKRKRRKSKNKQQLQLQLPSSQRPSLGLAHQTVVNFPSSSKDLEQTEGECSKRDSSSSLGGPSARHTTLRESLLTVLGKLVVWKGTRYRPTPTNPATGTSTNSSSVPPNSPPATECIGRGTVFFSSETERRIRANNREYNSQFKYANNYIKTSKYSVLTFLPLNLFEQFQRLANFYFLCLLVLQMIPAISSLTPITTAIPLIGVLTLTAVKDAYDDFQRHSSDSQVNNRKSQTLRGTQLKVEKWSQVQVGDVIRMENDQFVAADVLLLSTSEPNGLCYIETAELDGETNLKCRQCLTETAEMMDNNELIGEFDGEIVCETPNNLLNKFDGILTWKGNRYALDNDKIILRGCVLRNTQWCYGVVIFAGKDTKLMQNSGKTKFKRTSIDRLLNLLIIGIVFFLLSLCLFCMIGCGIWESLVGRYFQAYLPWDSLVPTDPLGGATVTALLVFFSYSIVLNTVVPISLYTDRSIHKSKKFTDIRMHWKNGQEFVQQHPVSANVRLLEQADQISSTTPEPVISALSETLDTSTVPPLDFSFNEYYEPDFKFYDPTLLEAVRKEDENVHLFFRLLALCHTVMPDERNGRIEYQAQSPDEAALVSAARNFGFVFRERSPNSITIEVMGKREIYELLCILDFNNVRKRMSVILRRNGHLRLYCKGADNVIYERLKEGSEEIMLKTQEHLNKFAGEGLRTLCLSVKDLEESFFNDWKQRHMEAVLSGEDKDDKLDAIYEEIEKDMTLLGATAIEDKLQDGVPQTIANLSLAGIKLWVLTGDKQETAINIGYSCQLLTDDLTDVFIVDATTYDAVETQLNRYLETIRTASSQHRKPALSIVTFRWDKESDTEYNRDEPEDHEAESSSGFALVMNGHSLVHALHPQMEKLFLDVSSQCKSVICCRVTPLQKAMVVELIKKNKSAVTLAIGDGANDVSMIKTAHIGVGISGQEGLQAVLASDYSIGQFRFLERLLFVHGRWSYYRMSKFLRYFFYKNFAFTLCHIWFAFFCGFSAQVDYF</sequence>
<dbReference type="EC" id="7.6.2.1" evidence="21"/>
<dbReference type="GO" id="GO:0005783">
    <property type="term" value="C:endoplasmic reticulum"/>
    <property type="evidence" value="ECO:0007669"/>
    <property type="project" value="UniProtKB-SubCell"/>
</dbReference>
<keyword evidence="7 21" id="KW-0812">Transmembrane</keyword>
<evidence type="ECO:0000256" key="16">
    <source>
        <dbReference type="ARBA" id="ARBA00023136"/>
    </source>
</evidence>
<keyword evidence="15" id="KW-0333">Golgi apparatus</keyword>
<dbReference type="GO" id="GO:0007030">
    <property type="term" value="P:Golgi organization"/>
    <property type="evidence" value="ECO:0007669"/>
    <property type="project" value="TreeGrafter"/>
</dbReference>
<evidence type="ECO:0000256" key="22">
    <source>
        <dbReference type="SAM" id="MobiDB-lite"/>
    </source>
</evidence>
<feature type="compositionally biased region" description="Basic and acidic residues" evidence="22">
    <location>
        <begin position="104"/>
        <end position="118"/>
    </location>
</feature>
<feature type="compositionally biased region" description="Basic residues" evidence="22">
    <location>
        <begin position="62"/>
        <end position="73"/>
    </location>
</feature>
<feature type="binding site" evidence="19">
    <location>
        <position position="987"/>
    </location>
    <ligand>
        <name>ATP</name>
        <dbReference type="ChEBI" id="CHEBI:30616"/>
    </ligand>
</feature>
<feature type="binding site" evidence="19">
    <location>
        <position position="963"/>
    </location>
    <ligand>
        <name>ATP</name>
        <dbReference type="ChEBI" id="CHEBI:30616"/>
    </ligand>
</feature>
<dbReference type="SUPFAM" id="SSF81653">
    <property type="entry name" value="Calcium ATPase, transduction domain A"/>
    <property type="match status" value="1"/>
</dbReference>
<keyword evidence="16 21" id="KW-0472">Membrane</keyword>
<evidence type="ECO:0000256" key="8">
    <source>
        <dbReference type="ARBA" id="ARBA00022723"/>
    </source>
</evidence>
<evidence type="ECO:0000256" key="10">
    <source>
        <dbReference type="ARBA" id="ARBA00022824"/>
    </source>
</evidence>
<dbReference type="SUPFAM" id="SSF81660">
    <property type="entry name" value="Metal cation-transporting ATPase, ATP-binding domain N"/>
    <property type="match status" value="1"/>
</dbReference>
<feature type="binding site" evidence="19">
    <location>
        <position position="834"/>
    </location>
    <ligand>
        <name>ATP</name>
        <dbReference type="ChEBI" id="CHEBI:30616"/>
    </ligand>
</feature>
<dbReference type="SUPFAM" id="SSF81665">
    <property type="entry name" value="Calcium ATPase, transmembrane domain M"/>
    <property type="match status" value="1"/>
</dbReference>
<feature type="transmembrane region" description="Helical" evidence="21">
    <location>
        <begin position="1044"/>
        <end position="1066"/>
    </location>
</feature>
<dbReference type="InterPro" id="IPR023214">
    <property type="entry name" value="HAD_sf"/>
</dbReference>
<evidence type="ECO:0000256" key="11">
    <source>
        <dbReference type="ARBA" id="ARBA00022840"/>
    </source>
</evidence>
<feature type="domain" description="P-type ATPase C-terminal" evidence="24">
    <location>
        <begin position="1009"/>
        <end position="1068"/>
    </location>
</feature>
<keyword evidence="10" id="KW-0256">Endoplasmic reticulum</keyword>
<dbReference type="GO" id="GO:0000287">
    <property type="term" value="F:magnesium ion binding"/>
    <property type="evidence" value="ECO:0007669"/>
    <property type="project" value="UniProtKB-UniRule"/>
</dbReference>
<evidence type="ECO:0000313" key="26">
    <source>
        <dbReference type="Proteomes" id="UP000786811"/>
    </source>
</evidence>
<keyword evidence="12 20" id="KW-0460">Magnesium</keyword>
<evidence type="ECO:0000256" key="21">
    <source>
        <dbReference type="RuleBase" id="RU362033"/>
    </source>
</evidence>
<dbReference type="Gene3D" id="3.40.1110.10">
    <property type="entry name" value="Calcium-transporting ATPase, cytoplasmic domain N"/>
    <property type="match status" value="1"/>
</dbReference>
<feature type="domain" description="P-type ATPase N-terminal" evidence="23">
    <location>
        <begin position="195"/>
        <end position="260"/>
    </location>
</feature>
<protein>
    <recommendedName>
        <fullName evidence="21">Phospholipid-transporting ATPase</fullName>
        <ecNumber evidence="21">7.6.2.1</ecNumber>
    </recommendedName>
</protein>
<feature type="binding site" evidence="20">
    <location>
        <position position="983"/>
    </location>
    <ligand>
        <name>Mg(2+)</name>
        <dbReference type="ChEBI" id="CHEBI:18420"/>
    </ligand>
</feature>
<dbReference type="GO" id="GO:0005886">
    <property type="term" value="C:plasma membrane"/>
    <property type="evidence" value="ECO:0007669"/>
    <property type="project" value="UniProtKB-SubCell"/>
</dbReference>
<dbReference type="FunFam" id="2.70.150.10:FF:000025">
    <property type="entry name" value="Phospholipid-transporting ATPase"/>
    <property type="match status" value="1"/>
</dbReference>
<evidence type="ECO:0000256" key="3">
    <source>
        <dbReference type="ARBA" id="ARBA00004555"/>
    </source>
</evidence>
<dbReference type="Pfam" id="PF13246">
    <property type="entry name" value="Cation_ATPase"/>
    <property type="match status" value="1"/>
</dbReference>
<proteinExistence type="inferred from homology"/>
<keyword evidence="6" id="KW-1003">Cell membrane</keyword>
<feature type="binding site" evidence="19">
    <location>
        <position position="697"/>
    </location>
    <ligand>
        <name>ATP</name>
        <dbReference type="ChEBI" id="CHEBI:30616"/>
    </ligand>
</feature>
<dbReference type="InterPro" id="IPR032630">
    <property type="entry name" value="P_typ_ATPase_c"/>
</dbReference>
<dbReference type="GO" id="GO:0045332">
    <property type="term" value="P:phospholipid translocation"/>
    <property type="evidence" value="ECO:0007669"/>
    <property type="project" value="TreeGrafter"/>
</dbReference>
<dbReference type="PANTHER" id="PTHR24092">
    <property type="entry name" value="PROBABLE PHOSPHOLIPID-TRANSPORTING ATPASE"/>
    <property type="match status" value="1"/>
</dbReference>
<dbReference type="NCBIfam" id="TIGR01494">
    <property type="entry name" value="ATPase_P-type"/>
    <property type="match status" value="1"/>
</dbReference>
<comment type="caution">
    <text evidence="25">The sequence shown here is derived from an EMBL/GenBank/DDBJ whole genome shotgun (WGS) entry which is preliminary data.</text>
</comment>